<dbReference type="Proteomes" id="UP000621386">
    <property type="component" value="Unassembled WGS sequence"/>
</dbReference>
<evidence type="ECO:0000313" key="2">
    <source>
        <dbReference type="Proteomes" id="UP000621386"/>
    </source>
</evidence>
<dbReference type="EMBL" id="JAERRH010000019">
    <property type="protein sequence ID" value="MBL1109368.1"/>
    <property type="molecule type" value="Genomic_DNA"/>
</dbReference>
<sequence>MRGNVQRAGVTVTGTFGQAVSTSVSAACSPVSMLRPHRVLSATQSVTYWQR</sequence>
<organism evidence="1 2">
    <name type="scientific">Streptomyces musisoli</name>
    <dbReference type="NCBI Taxonomy" id="2802280"/>
    <lineage>
        <taxon>Bacteria</taxon>
        <taxon>Bacillati</taxon>
        <taxon>Actinomycetota</taxon>
        <taxon>Actinomycetes</taxon>
        <taxon>Kitasatosporales</taxon>
        <taxon>Streptomycetaceae</taxon>
        <taxon>Streptomyces</taxon>
    </lineage>
</organism>
<keyword evidence="2" id="KW-1185">Reference proteome</keyword>
<dbReference type="RefSeq" id="WP_201825425.1">
    <property type="nucleotide sequence ID" value="NZ_JAERRH010000019.1"/>
</dbReference>
<evidence type="ECO:0000313" key="1">
    <source>
        <dbReference type="EMBL" id="MBL1109368.1"/>
    </source>
</evidence>
<comment type="caution">
    <text evidence="1">The sequence shown here is derived from an EMBL/GenBank/DDBJ whole genome shotgun (WGS) entry which is preliminary data.</text>
</comment>
<reference evidence="1 2" key="1">
    <citation type="submission" date="2021-01" db="EMBL/GenBank/DDBJ databases">
        <title>WGS of actinomycetes isolated from Thailand.</title>
        <authorList>
            <person name="Thawai C."/>
        </authorList>
    </citation>
    <scope>NUCLEOTIDE SEQUENCE [LARGE SCALE GENOMIC DNA]</scope>
    <source>
        <strain evidence="1 2">CH5-8</strain>
    </source>
</reference>
<gene>
    <name evidence="1" type="ORF">JK361_33115</name>
</gene>
<proteinExistence type="predicted"/>
<protein>
    <submittedName>
        <fullName evidence="1">Uncharacterized protein</fullName>
    </submittedName>
</protein>
<dbReference type="PROSITE" id="PS51257">
    <property type="entry name" value="PROKAR_LIPOPROTEIN"/>
    <property type="match status" value="1"/>
</dbReference>
<name>A0ABS1PAI6_9ACTN</name>
<accession>A0ABS1PAI6</accession>